<evidence type="ECO:0000313" key="2">
    <source>
        <dbReference type="Proteomes" id="UP000504636"/>
    </source>
</evidence>
<dbReference type="Proteomes" id="UP000504636">
    <property type="component" value="Unplaced"/>
</dbReference>
<reference evidence="3" key="3">
    <citation type="submission" date="2025-04" db="UniProtKB">
        <authorList>
            <consortium name="RefSeq"/>
        </authorList>
    </citation>
    <scope>IDENTIFICATION</scope>
    <source>
        <strain evidence="3">CBS 304.34</strain>
    </source>
</reference>
<dbReference type="OrthoDB" id="3944243at2759"/>
<proteinExistence type="predicted"/>
<accession>A0A6A6YKX7</accession>
<keyword evidence="2" id="KW-1185">Reference proteome</keyword>
<name>A0A6A6YKX7_9PEZI</name>
<dbReference type="PANTHER" id="PTHR10039">
    <property type="entry name" value="AMELOGENIN"/>
    <property type="match status" value="1"/>
</dbReference>
<reference evidence="1 3" key="1">
    <citation type="journal article" date="2020" name="Stud. Mycol.">
        <title>101 Dothideomycetes genomes: a test case for predicting lifestyles and emergence of pathogens.</title>
        <authorList>
            <person name="Haridas S."/>
            <person name="Albert R."/>
            <person name="Binder M."/>
            <person name="Bloem J."/>
            <person name="Labutti K."/>
            <person name="Salamov A."/>
            <person name="Andreopoulos B."/>
            <person name="Baker S."/>
            <person name="Barry K."/>
            <person name="Bills G."/>
            <person name="Bluhm B."/>
            <person name="Cannon C."/>
            <person name="Castanera R."/>
            <person name="Culley D."/>
            <person name="Daum C."/>
            <person name="Ezra D."/>
            <person name="Gonzalez J."/>
            <person name="Henrissat B."/>
            <person name="Kuo A."/>
            <person name="Liang C."/>
            <person name="Lipzen A."/>
            <person name="Lutzoni F."/>
            <person name="Magnuson J."/>
            <person name="Mondo S."/>
            <person name="Nolan M."/>
            <person name="Ohm R."/>
            <person name="Pangilinan J."/>
            <person name="Park H.-J."/>
            <person name="Ramirez L."/>
            <person name="Alfaro M."/>
            <person name="Sun H."/>
            <person name="Tritt A."/>
            <person name="Yoshinaga Y."/>
            <person name="Zwiers L.-H."/>
            <person name="Turgeon B."/>
            <person name="Goodwin S."/>
            <person name="Spatafora J."/>
            <person name="Crous P."/>
            <person name="Grigoriev I."/>
        </authorList>
    </citation>
    <scope>NUCLEOTIDE SEQUENCE</scope>
    <source>
        <strain evidence="1 3">CBS 304.34</strain>
    </source>
</reference>
<reference evidence="3" key="2">
    <citation type="submission" date="2020-04" db="EMBL/GenBank/DDBJ databases">
        <authorList>
            <consortium name="NCBI Genome Project"/>
        </authorList>
    </citation>
    <scope>NUCLEOTIDE SEQUENCE</scope>
    <source>
        <strain evidence="3">CBS 304.34</strain>
    </source>
</reference>
<gene>
    <name evidence="1 3" type="ORF">BDZ99DRAFT_572456</name>
</gene>
<dbReference type="AlphaFoldDB" id="A0A6A6YKX7"/>
<dbReference type="RefSeq" id="XP_033575589.1">
    <property type="nucleotide sequence ID" value="XM_033728199.1"/>
</dbReference>
<organism evidence="1">
    <name type="scientific">Mytilinidion resinicola</name>
    <dbReference type="NCBI Taxonomy" id="574789"/>
    <lineage>
        <taxon>Eukaryota</taxon>
        <taxon>Fungi</taxon>
        <taxon>Dikarya</taxon>
        <taxon>Ascomycota</taxon>
        <taxon>Pezizomycotina</taxon>
        <taxon>Dothideomycetes</taxon>
        <taxon>Pleosporomycetidae</taxon>
        <taxon>Mytilinidiales</taxon>
        <taxon>Mytilinidiaceae</taxon>
        <taxon>Mytilinidion</taxon>
    </lineage>
</organism>
<sequence length="166" mass="18962">MLNALSGIHKMWTPSSGKTHDPNIRLLVFGRAEPDIRDTLDEFSCISIAATSSDLQLFVAAHLNTIKTKSMDLREDIVTTLTQEANGMFQWAKLQVDYLSRLPNDRERRKALRSLPPDLPATYVRILESIDSHYPEQTRVYIRRALKWLVLEETPPSSRQNLLTDG</sequence>
<evidence type="ECO:0000313" key="1">
    <source>
        <dbReference type="EMBL" id="KAF2808625.1"/>
    </source>
</evidence>
<dbReference type="EMBL" id="MU003703">
    <property type="protein sequence ID" value="KAF2808625.1"/>
    <property type="molecule type" value="Genomic_DNA"/>
</dbReference>
<dbReference type="GeneID" id="54469092"/>
<protein>
    <submittedName>
        <fullName evidence="1 3">Uncharacterized protein</fullName>
    </submittedName>
</protein>
<evidence type="ECO:0000313" key="3">
    <source>
        <dbReference type="RefSeq" id="XP_033575589.1"/>
    </source>
</evidence>